<organism evidence="4 5">
    <name type="scientific">Bosea lathyri</name>
    <dbReference type="NCBI Taxonomy" id="1036778"/>
    <lineage>
        <taxon>Bacteria</taxon>
        <taxon>Pseudomonadati</taxon>
        <taxon>Pseudomonadota</taxon>
        <taxon>Alphaproteobacteria</taxon>
        <taxon>Hyphomicrobiales</taxon>
        <taxon>Boseaceae</taxon>
        <taxon>Bosea</taxon>
    </lineage>
</organism>
<dbReference type="Gene3D" id="3.30.70.270">
    <property type="match status" value="1"/>
</dbReference>
<protein>
    <recommendedName>
        <fullName evidence="1">diguanylate cyclase</fullName>
        <ecNumber evidence="1">2.7.7.65</ecNumber>
    </recommendedName>
</protein>
<comment type="catalytic activity">
    <reaction evidence="2">
        <text>2 GTP = 3',3'-c-di-GMP + 2 diphosphate</text>
        <dbReference type="Rhea" id="RHEA:24898"/>
        <dbReference type="ChEBI" id="CHEBI:33019"/>
        <dbReference type="ChEBI" id="CHEBI:37565"/>
        <dbReference type="ChEBI" id="CHEBI:58805"/>
        <dbReference type="EC" id="2.7.7.65"/>
    </reaction>
</comment>
<dbReference type="InterPro" id="IPR050469">
    <property type="entry name" value="Diguanylate_Cyclase"/>
</dbReference>
<dbReference type="InterPro" id="IPR000160">
    <property type="entry name" value="GGDEF_dom"/>
</dbReference>
<dbReference type="PANTHER" id="PTHR45138">
    <property type="entry name" value="REGULATORY COMPONENTS OF SENSORY TRANSDUCTION SYSTEM"/>
    <property type="match status" value="1"/>
</dbReference>
<accession>A0A1H5XCK6</accession>
<dbReference type="InterPro" id="IPR043128">
    <property type="entry name" value="Rev_trsase/Diguanyl_cyclase"/>
</dbReference>
<dbReference type="Proteomes" id="UP000236743">
    <property type="component" value="Unassembled WGS sequence"/>
</dbReference>
<name>A0A1H5XCK6_9HYPH</name>
<feature type="domain" description="GGDEF" evidence="3">
    <location>
        <begin position="346"/>
        <end position="480"/>
    </location>
</feature>
<dbReference type="PANTHER" id="PTHR45138:SF9">
    <property type="entry name" value="DIGUANYLATE CYCLASE DGCM-RELATED"/>
    <property type="match status" value="1"/>
</dbReference>
<keyword evidence="5" id="KW-1185">Reference proteome</keyword>
<dbReference type="SUPFAM" id="SSF55785">
    <property type="entry name" value="PYP-like sensor domain (PAS domain)"/>
    <property type="match status" value="1"/>
</dbReference>
<dbReference type="Pfam" id="PF00990">
    <property type="entry name" value="GGDEF"/>
    <property type="match status" value="1"/>
</dbReference>
<dbReference type="InterPro" id="IPR029787">
    <property type="entry name" value="Nucleotide_cyclase"/>
</dbReference>
<sequence length="486" mass="53432">MYQEVHTENITARAHAPEVAELLRRFAVHARAEGGAPYEAFAAELMPIFGYDLMVLAPTSDGDYLYTHYGREIIRYVGGNRLGERVSGMTPQVARFTIACCDQALADGKPAYTVHRSLKTVRVCLWERLVMPTTAENGDRFLIIFSRPLQFREELLTTVLDTSPSGIVALRAIRDDDGNIERTLIITANRRAALIAGHGDAPLLDTDARESLPFLADILIWRRCLYAIELRRGDLIETSFTRDGKVTWLQIAIAPLGDGLVLTLTDVSDLTVANQTLQSRAATLALEIGRERATRRALSEEIGHREEREQELRRLAETDPLTALLNRRSFTEKANAAIAACDLSDGDTSLVMVDLDHFKSVNDSHGHGAGDAVIRAFADLLLGSVRADHDLVGRFGGEEFAIFLPCADLATASKKAQRIQDALATRSLPVSETLALTVSASFGIATRRPGETLTHFIERADRALYRAKNDGRNCIRIAEAEIAVAA</sequence>
<gene>
    <name evidence="4" type="ORF">SAMN04488115_103172</name>
</gene>
<dbReference type="OrthoDB" id="9812260at2"/>
<dbReference type="FunFam" id="3.30.70.270:FF:000001">
    <property type="entry name" value="Diguanylate cyclase domain protein"/>
    <property type="match status" value="1"/>
</dbReference>
<dbReference type="EC" id="2.7.7.65" evidence="1"/>
<dbReference type="InterPro" id="IPR035965">
    <property type="entry name" value="PAS-like_dom_sf"/>
</dbReference>
<dbReference type="NCBIfam" id="TIGR00254">
    <property type="entry name" value="GGDEF"/>
    <property type="match status" value="1"/>
</dbReference>
<proteinExistence type="predicted"/>
<evidence type="ECO:0000256" key="2">
    <source>
        <dbReference type="ARBA" id="ARBA00034247"/>
    </source>
</evidence>
<dbReference type="SMART" id="SM00267">
    <property type="entry name" value="GGDEF"/>
    <property type="match status" value="1"/>
</dbReference>
<evidence type="ECO:0000313" key="4">
    <source>
        <dbReference type="EMBL" id="SEG09067.1"/>
    </source>
</evidence>
<dbReference type="Gene3D" id="3.30.450.20">
    <property type="entry name" value="PAS domain"/>
    <property type="match status" value="1"/>
</dbReference>
<evidence type="ECO:0000256" key="1">
    <source>
        <dbReference type="ARBA" id="ARBA00012528"/>
    </source>
</evidence>
<dbReference type="SUPFAM" id="SSF55073">
    <property type="entry name" value="Nucleotide cyclase"/>
    <property type="match status" value="1"/>
</dbReference>
<dbReference type="GO" id="GO:0052621">
    <property type="term" value="F:diguanylate cyclase activity"/>
    <property type="evidence" value="ECO:0007669"/>
    <property type="project" value="UniProtKB-EC"/>
</dbReference>
<evidence type="ECO:0000259" key="3">
    <source>
        <dbReference type="PROSITE" id="PS50887"/>
    </source>
</evidence>
<evidence type="ECO:0000313" key="5">
    <source>
        <dbReference type="Proteomes" id="UP000236743"/>
    </source>
</evidence>
<reference evidence="4 5" key="1">
    <citation type="submission" date="2016-10" db="EMBL/GenBank/DDBJ databases">
        <authorList>
            <person name="de Groot N.N."/>
        </authorList>
    </citation>
    <scope>NUCLEOTIDE SEQUENCE [LARGE SCALE GENOMIC DNA]</scope>
    <source>
        <strain evidence="4 5">DSM 26656</strain>
    </source>
</reference>
<dbReference type="EMBL" id="FNUY01000003">
    <property type="protein sequence ID" value="SEG09067.1"/>
    <property type="molecule type" value="Genomic_DNA"/>
</dbReference>
<dbReference type="AlphaFoldDB" id="A0A1H5XCK6"/>
<dbReference type="CDD" id="cd01949">
    <property type="entry name" value="GGDEF"/>
    <property type="match status" value="1"/>
</dbReference>
<dbReference type="PROSITE" id="PS50887">
    <property type="entry name" value="GGDEF"/>
    <property type="match status" value="1"/>
</dbReference>
<dbReference type="RefSeq" id="WP_103872029.1">
    <property type="nucleotide sequence ID" value="NZ_FNUY01000003.1"/>
</dbReference>